<evidence type="ECO:0000256" key="1">
    <source>
        <dbReference type="SAM" id="MobiDB-lite"/>
    </source>
</evidence>
<reference evidence="2 3" key="1">
    <citation type="submission" date="2019-09" db="EMBL/GenBank/DDBJ databases">
        <authorList>
            <person name="Depoorter E."/>
        </authorList>
    </citation>
    <scope>NUCLEOTIDE SEQUENCE [LARGE SCALE GENOMIC DNA]</scope>
    <source>
        <strain evidence="2">R-39750</strain>
    </source>
</reference>
<accession>A0A6P2YWT7</accession>
<gene>
    <name evidence="2" type="ORF">BLA39750_04354</name>
</gene>
<evidence type="ECO:0000313" key="2">
    <source>
        <dbReference type="EMBL" id="VWD26811.1"/>
    </source>
</evidence>
<dbReference type="Proteomes" id="UP000494110">
    <property type="component" value="Unassembled WGS sequence"/>
</dbReference>
<dbReference type="EMBL" id="CABVQN010000022">
    <property type="protein sequence ID" value="VWD26811.1"/>
    <property type="molecule type" value="Genomic_DNA"/>
</dbReference>
<evidence type="ECO:0000313" key="3">
    <source>
        <dbReference type="Proteomes" id="UP000494110"/>
    </source>
</evidence>
<protein>
    <submittedName>
        <fullName evidence="2">Uncharacterized protein</fullName>
    </submittedName>
</protein>
<feature type="region of interest" description="Disordered" evidence="1">
    <location>
        <begin position="31"/>
        <end position="74"/>
    </location>
</feature>
<dbReference type="AlphaFoldDB" id="A0A6P2YWT7"/>
<sequence length="198" mass="20919">MSARLNDGRGCKTAASRDSYSHCDCLADVGAGTGNHMDSPVDRVLPAPATDASRTPRDTRANGRLSSRRKTQTRCDQALAIGARPLEPSGPLRPPDDRPDKAGIVAWMTKPMMLNGVSARVELRPGGISATSATAAACPCQPLSPPRPRAPHTTPPPAPGRCICGKDAFALMYNLGRCHLPPLPIEADFPGTRCVSLF</sequence>
<proteinExistence type="predicted"/>
<name>A0A6P2YWT7_BURL3</name>
<organism evidence="2 3">
    <name type="scientific">Burkholderia lata (strain ATCC 17760 / DSM 23089 / LMG 22485 / NCIMB 9086 / R18194 / 383)</name>
    <dbReference type="NCBI Taxonomy" id="482957"/>
    <lineage>
        <taxon>Bacteria</taxon>
        <taxon>Pseudomonadati</taxon>
        <taxon>Pseudomonadota</taxon>
        <taxon>Betaproteobacteria</taxon>
        <taxon>Burkholderiales</taxon>
        <taxon>Burkholderiaceae</taxon>
        <taxon>Burkholderia</taxon>
        <taxon>Burkholderia cepacia complex</taxon>
    </lineage>
</organism>